<dbReference type="InterPro" id="IPR017853">
    <property type="entry name" value="GH"/>
</dbReference>
<keyword evidence="9" id="KW-1185">Reference proteome</keyword>
<keyword evidence="2 8" id="KW-0378">Hydrolase</keyword>
<evidence type="ECO:0000256" key="3">
    <source>
        <dbReference type="ARBA" id="ARBA00023295"/>
    </source>
</evidence>
<dbReference type="Pfam" id="PF00703">
    <property type="entry name" value="Glyco_hydro_2"/>
    <property type="match status" value="1"/>
</dbReference>
<dbReference type="InterPro" id="IPR006104">
    <property type="entry name" value="Glyco_hydro_2_N"/>
</dbReference>
<dbReference type="InterPro" id="IPR036156">
    <property type="entry name" value="Beta-gal/glucu_dom_sf"/>
</dbReference>
<dbReference type="Pfam" id="PF02837">
    <property type="entry name" value="Glyco_hydro_2_N"/>
    <property type="match status" value="1"/>
</dbReference>
<dbReference type="Proteomes" id="UP001501207">
    <property type="component" value="Unassembled WGS sequence"/>
</dbReference>
<evidence type="ECO:0000256" key="4">
    <source>
        <dbReference type="SAM" id="SignalP"/>
    </source>
</evidence>
<feature type="chain" id="PRO_5047364034" evidence="4">
    <location>
        <begin position="23"/>
        <end position="608"/>
    </location>
</feature>
<dbReference type="Gene3D" id="3.20.20.80">
    <property type="entry name" value="Glycosidases"/>
    <property type="match status" value="1"/>
</dbReference>
<dbReference type="SUPFAM" id="SSF49785">
    <property type="entry name" value="Galactose-binding domain-like"/>
    <property type="match status" value="1"/>
</dbReference>
<comment type="caution">
    <text evidence="8">The sequence shown here is derived from an EMBL/GenBank/DDBJ whole genome shotgun (WGS) entry which is preliminary data.</text>
</comment>
<dbReference type="InterPro" id="IPR051913">
    <property type="entry name" value="GH2_Domain-Containing"/>
</dbReference>
<evidence type="ECO:0000313" key="9">
    <source>
        <dbReference type="Proteomes" id="UP001501207"/>
    </source>
</evidence>
<dbReference type="RefSeq" id="WP_344977583.1">
    <property type="nucleotide sequence ID" value="NZ_BAABFN010000002.1"/>
</dbReference>
<feature type="signal peptide" evidence="4">
    <location>
        <begin position="1"/>
        <end position="22"/>
    </location>
</feature>
<evidence type="ECO:0000259" key="7">
    <source>
        <dbReference type="Pfam" id="PF02837"/>
    </source>
</evidence>
<feature type="domain" description="Glycosyl hydrolases family 2 sugar binding" evidence="7">
    <location>
        <begin position="111"/>
        <end position="189"/>
    </location>
</feature>
<evidence type="ECO:0000259" key="5">
    <source>
        <dbReference type="Pfam" id="PF00703"/>
    </source>
</evidence>
<evidence type="ECO:0000256" key="1">
    <source>
        <dbReference type="ARBA" id="ARBA00007401"/>
    </source>
</evidence>
<organism evidence="8 9">
    <name type="scientific">Compostibacter hankyongensis</name>
    <dbReference type="NCBI Taxonomy" id="1007089"/>
    <lineage>
        <taxon>Bacteria</taxon>
        <taxon>Pseudomonadati</taxon>
        <taxon>Bacteroidota</taxon>
        <taxon>Chitinophagia</taxon>
        <taxon>Chitinophagales</taxon>
        <taxon>Chitinophagaceae</taxon>
        <taxon>Compostibacter</taxon>
    </lineage>
</organism>
<dbReference type="EMBL" id="BAABFN010000002">
    <property type="protein sequence ID" value="GAA4307387.1"/>
    <property type="molecule type" value="Genomic_DNA"/>
</dbReference>
<dbReference type="InterPro" id="IPR006102">
    <property type="entry name" value="Ig-like_GH2"/>
</dbReference>
<dbReference type="InterPro" id="IPR008979">
    <property type="entry name" value="Galactose-bd-like_sf"/>
</dbReference>
<protein>
    <submittedName>
        <fullName evidence="8">Glycoside hydrolase family 2 TIM barrel-domain containing protein</fullName>
    </submittedName>
</protein>
<feature type="domain" description="Glycoside hydrolase family 2 immunoglobulin-like beta-sandwich" evidence="5">
    <location>
        <begin position="223"/>
        <end position="316"/>
    </location>
</feature>
<feature type="domain" description="Glycoside hydrolase family 2 catalytic" evidence="6">
    <location>
        <begin position="358"/>
        <end position="479"/>
    </location>
</feature>
<keyword evidence="3" id="KW-0326">Glycosidase</keyword>
<sequence length="608" mass="68990">MRKTIKTLVAACCLLLPHLLMAQNGAWRPADGPLTTPWTDKVTPVNVHAEYPRPQMQREKWENLNGLWDYKILPAIADYDAAGAKTADGGILVPFPVESDLSGVKKTLTPEERLWYQRTFVVPASWRGQRVLLHFGAADWKADVWVNGKKIGGHQGGYDAFSFDITPALKETGKQQLTVAVWDPSDSGFQPVGKQSLNPRGIWYTANSGIWQTVWLEPVPENAIERLKMTPDIDRKTLQLRVNASDNSSDYTITATAFAGGRKITETKGAPGKEITLAVNDMQLWSPEHPFLYDLTVTLFKNGKKIDEVKSYFGMRKISMGKDEAGITRLLLNNKPVFQFGPLDQGFWPDGIYTAPTDEALKFDIEKTKAWGFNMIRKHVKVEPQRWYYWCDKLGMLVWQDMPSGDAHIRKDEPDINRVAQSAHNYRQELKQMMDEHYNHPSIVTWVPFNEGWGQFQTAEIARLVKQLDPTRLVDATTGWADRGVGDMHDMHKYPGPAMFPVEAGRASVLGEFGGQALVVKDHLWLTDFAKAPRHYKTSTSSDALHQKYRLMMDTLRILKKQGLSAAVYTQTTDVEVEVNGIMTYDRKVMKFDETTLRKMNQDVIREQ</sequence>
<dbReference type="Gene3D" id="2.60.40.10">
    <property type="entry name" value="Immunoglobulins"/>
    <property type="match status" value="1"/>
</dbReference>
<comment type="similarity">
    <text evidence="1">Belongs to the glycosyl hydrolase 2 family.</text>
</comment>
<keyword evidence="4" id="KW-0732">Signal</keyword>
<dbReference type="InterPro" id="IPR006103">
    <property type="entry name" value="Glyco_hydro_2_cat"/>
</dbReference>
<dbReference type="Gene3D" id="2.60.120.260">
    <property type="entry name" value="Galactose-binding domain-like"/>
    <property type="match status" value="1"/>
</dbReference>
<dbReference type="SUPFAM" id="SSF49303">
    <property type="entry name" value="beta-Galactosidase/glucuronidase domain"/>
    <property type="match status" value="1"/>
</dbReference>
<evidence type="ECO:0000313" key="8">
    <source>
        <dbReference type="EMBL" id="GAA4307387.1"/>
    </source>
</evidence>
<proteinExistence type="inferred from homology"/>
<reference evidence="9" key="1">
    <citation type="journal article" date="2019" name="Int. J. Syst. Evol. Microbiol.">
        <title>The Global Catalogue of Microorganisms (GCM) 10K type strain sequencing project: providing services to taxonomists for standard genome sequencing and annotation.</title>
        <authorList>
            <consortium name="The Broad Institute Genomics Platform"/>
            <consortium name="The Broad Institute Genome Sequencing Center for Infectious Disease"/>
            <person name="Wu L."/>
            <person name="Ma J."/>
        </authorList>
    </citation>
    <scope>NUCLEOTIDE SEQUENCE [LARGE SCALE GENOMIC DNA]</scope>
    <source>
        <strain evidence="9">JCM 17664</strain>
    </source>
</reference>
<dbReference type="PANTHER" id="PTHR42732:SF2">
    <property type="entry name" value="BETA-MANNOSIDASE"/>
    <property type="match status" value="1"/>
</dbReference>
<dbReference type="InterPro" id="IPR013783">
    <property type="entry name" value="Ig-like_fold"/>
</dbReference>
<evidence type="ECO:0000259" key="6">
    <source>
        <dbReference type="Pfam" id="PF02836"/>
    </source>
</evidence>
<name>A0ABP8FMV6_9BACT</name>
<dbReference type="SUPFAM" id="SSF51445">
    <property type="entry name" value="(Trans)glycosidases"/>
    <property type="match status" value="1"/>
</dbReference>
<accession>A0ABP8FMV6</accession>
<evidence type="ECO:0000256" key="2">
    <source>
        <dbReference type="ARBA" id="ARBA00022801"/>
    </source>
</evidence>
<dbReference type="PANTHER" id="PTHR42732">
    <property type="entry name" value="BETA-GALACTOSIDASE"/>
    <property type="match status" value="1"/>
</dbReference>
<gene>
    <name evidence="8" type="ORF">GCM10023143_13890</name>
</gene>
<dbReference type="Pfam" id="PF02836">
    <property type="entry name" value="Glyco_hydro_2_C"/>
    <property type="match status" value="1"/>
</dbReference>
<dbReference type="GO" id="GO:0016787">
    <property type="term" value="F:hydrolase activity"/>
    <property type="evidence" value="ECO:0007669"/>
    <property type="project" value="UniProtKB-KW"/>
</dbReference>